<feature type="binding site" evidence="2">
    <location>
        <position position="321"/>
    </location>
    <ligand>
        <name>Mg(2+)</name>
        <dbReference type="ChEBI" id="CHEBI:18420"/>
    </ligand>
</feature>
<dbReference type="GO" id="GO:0048038">
    <property type="term" value="F:quinone binding"/>
    <property type="evidence" value="ECO:0007669"/>
    <property type="project" value="InterPro"/>
</dbReference>
<dbReference type="AlphaFoldDB" id="A0AAT9L9I7"/>
<evidence type="ECO:0000313" key="4">
    <source>
        <dbReference type="EMBL" id="QUL97714.1"/>
    </source>
</evidence>
<dbReference type="PROSITE" id="PS00507">
    <property type="entry name" value="NI_HGENASE_L_1"/>
    <property type="match status" value="1"/>
</dbReference>
<dbReference type="GO" id="GO:0051287">
    <property type="term" value="F:NAD binding"/>
    <property type="evidence" value="ECO:0007669"/>
    <property type="project" value="InterPro"/>
</dbReference>
<dbReference type="Pfam" id="PF00374">
    <property type="entry name" value="NiFeSe_Hases"/>
    <property type="match status" value="1"/>
</dbReference>
<dbReference type="InterPro" id="IPR052197">
    <property type="entry name" value="ComplexI_49kDa-like"/>
</dbReference>
<dbReference type="PANTHER" id="PTHR43485:SF1">
    <property type="entry name" value="FORMATE HYDROGENLYASE SUBUNIT 5-RELATED"/>
    <property type="match status" value="1"/>
</dbReference>
<keyword evidence="2" id="KW-0408">Iron</keyword>
<name>A0AAT9L9I7_9FIRM</name>
<feature type="binding site" evidence="2">
    <location>
        <position position="64"/>
    </location>
    <ligand>
        <name>Ni(2+)</name>
        <dbReference type="ChEBI" id="CHEBI:49786"/>
    </ligand>
</feature>
<keyword evidence="2" id="KW-0479">Metal-binding</keyword>
<dbReference type="InterPro" id="IPR001135">
    <property type="entry name" value="NADH_Q_OxRdtase_suD"/>
</dbReference>
<dbReference type="Gene3D" id="1.10.645.10">
    <property type="entry name" value="Cytochrome-c3 Hydrogenase, chain B"/>
    <property type="match status" value="1"/>
</dbReference>
<dbReference type="SUPFAM" id="SSF56762">
    <property type="entry name" value="HydB/Nqo4-like"/>
    <property type="match status" value="1"/>
</dbReference>
<evidence type="ECO:0000256" key="2">
    <source>
        <dbReference type="PIRSR" id="PIRSR601501-1"/>
    </source>
</evidence>
<organism evidence="4">
    <name type="scientific">Candidatus Fermentithermobacillus carboniphilus</name>
    <dbReference type="NCBI Taxonomy" id="3085328"/>
    <lineage>
        <taxon>Bacteria</taxon>
        <taxon>Bacillati</taxon>
        <taxon>Bacillota</taxon>
        <taxon>Candidatus Fermentithermobacillia</taxon>
        <taxon>Candidatus Fermentithermobacillales</taxon>
        <taxon>Candidatus Fermentithermobacillaceae</taxon>
        <taxon>Candidatus Fermentithermobacillus</taxon>
    </lineage>
</organism>
<dbReference type="EMBL" id="CP062796">
    <property type="protein sequence ID" value="QUL97714.1"/>
    <property type="molecule type" value="Genomic_DNA"/>
</dbReference>
<keyword evidence="2" id="KW-0460">Magnesium</keyword>
<feature type="binding site" evidence="2">
    <location>
        <position position="354"/>
    </location>
    <ligand>
        <name>Ni(2+)</name>
        <dbReference type="ChEBI" id="CHEBI:49786"/>
    </ligand>
</feature>
<comment type="cofactor">
    <cofactor evidence="2">
        <name>Ni(2+)</name>
        <dbReference type="ChEBI" id="CHEBI:49786"/>
    </cofactor>
</comment>
<keyword evidence="2" id="KW-0533">Nickel</keyword>
<reference evidence="4" key="1">
    <citation type="submission" date="2020-10" db="EMBL/GenBank/DDBJ databases">
        <authorList>
            <person name="Kadnikov V."/>
            <person name="Beletsky A.V."/>
            <person name="Mardanov A.V."/>
            <person name="Karnachuk O.V."/>
            <person name="Ravin N.V."/>
        </authorList>
    </citation>
    <scope>NUCLEOTIDE SEQUENCE</scope>
    <source>
        <strain evidence="4">Bu02</strain>
    </source>
</reference>
<protein>
    <submittedName>
        <fullName evidence="4">Nickel-dependent hydrogenase large subunit</fullName>
    </submittedName>
</protein>
<comment type="cofactor">
    <cofactor evidence="2">
        <name>Fe cation</name>
        <dbReference type="ChEBI" id="CHEBI:24875"/>
    </cofactor>
</comment>
<dbReference type="InterPro" id="IPR001501">
    <property type="entry name" value="Ni-dep_hyd_lsu"/>
</dbReference>
<dbReference type="InterPro" id="IPR029014">
    <property type="entry name" value="NiFe-Hase_large"/>
</dbReference>
<dbReference type="GO" id="GO:0008901">
    <property type="term" value="F:ferredoxin hydrogenase activity"/>
    <property type="evidence" value="ECO:0007669"/>
    <property type="project" value="InterPro"/>
</dbReference>
<feature type="domain" description="NADH-quinone oxidoreductase subunit D" evidence="3">
    <location>
        <begin position="118"/>
        <end position="286"/>
    </location>
</feature>
<accession>A0AAT9L9I7</accession>
<dbReference type="PANTHER" id="PTHR43485">
    <property type="entry name" value="HYDROGENASE-4 COMPONENT G"/>
    <property type="match status" value="1"/>
</dbReference>
<dbReference type="KEGG" id="fcz:IMF26_06215"/>
<dbReference type="Pfam" id="PF00346">
    <property type="entry name" value="Complex1_49kDa"/>
    <property type="match status" value="2"/>
</dbReference>
<evidence type="ECO:0000259" key="3">
    <source>
        <dbReference type="Pfam" id="PF00346"/>
    </source>
</evidence>
<feature type="domain" description="NADH-quinone oxidoreductase subunit D" evidence="3">
    <location>
        <begin position="287"/>
        <end position="360"/>
    </location>
</feature>
<feature type="binding site" evidence="2">
    <location>
        <position position="357"/>
    </location>
    <ligand>
        <name>Fe cation</name>
        <dbReference type="ChEBI" id="CHEBI:24875"/>
    </ligand>
</feature>
<dbReference type="GO" id="GO:0016151">
    <property type="term" value="F:nickel cation binding"/>
    <property type="evidence" value="ECO:0007669"/>
    <property type="project" value="InterPro"/>
</dbReference>
<gene>
    <name evidence="4" type="ORF">IMF26_06215</name>
</gene>
<feature type="binding site" evidence="2">
    <location>
        <position position="67"/>
    </location>
    <ligand>
        <name>Ni(2+)</name>
        <dbReference type="ChEBI" id="CHEBI:49786"/>
    </ligand>
</feature>
<proteinExistence type="predicted"/>
<feature type="binding site" evidence="2">
    <location>
        <position position="45"/>
    </location>
    <ligand>
        <name>Mg(2+)</name>
        <dbReference type="ChEBI" id="CHEBI:18420"/>
    </ligand>
</feature>
<keyword evidence="1" id="KW-0560">Oxidoreductase</keyword>
<feature type="binding site" evidence="2">
    <location>
        <position position="67"/>
    </location>
    <ligand>
        <name>Fe cation</name>
        <dbReference type="ChEBI" id="CHEBI:24875"/>
    </ligand>
</feature>
<reference evidence="4" key="2">
    <citation type="journal article" date="2023" name="Biology">
        <title>Prokaryotic Life Associated with Coal-Fire Gas Vents Revealed by Metagenomics.</title>
        <authorList>
            <person name="Kadnikov V.V."/>
            <person name="Mardanov A.V."/>
            <person name="Beletsky A.V."/>
            <person name="Karnachuk O.V."/>
            <person name="Ravin N.V."/>
        </authorList>
    </citation>
    <scope>NUCLEOTIDE SEQUENCE</scope>
    <source>
        <strain evidence="4">Bu02</strain>
    </source>
</reference>
<dbReference type="GO" id="GO:0016651">
    <property type="term" value="F:oxidoreductase activity, acting on NAD(P)H"/>
    <property type="evidence" value="ECO:0007669"/>
    <property type="project" value="InterPro"/>
</dbReference>
<dbReference type="InterPro" id="IPR018194">
    <property type="entry name" value="Ni-dep_hyd_lsu_Ni_BS"/>
</dbReference>
<sequence>MPEIEIPVGPQHPALKEPESFRFEVDGEIVKSVDIRLGYVHRGIEKACQDRTWVQAVYLIERICGICSHSHTTCFCQAVEEIAGIEVPRRARFIRSLFGEMERIHSHLLWLGLAGHEVGFDSLFMYAWHDREIILDALESISGNRVNYGMNTIGGVRRDVTEKDVDELGRALDLLEERVKYYTDVALNEATFRSRLEGVGKITREQAIDLGTVGPTARSAGVDVDLRRDDPYAAYDEIPFRVITADGGDLLAAAVVRLGEIEESLKIIRYIIENLPDGPIAVKAPRRIPAGEACSRYEAPRGEDIHYVRSGGGDKPLRVKVRAPTLANINAVAQSMRGARVADIPIIIAGIDPCFSCTDRMVRLDDVSSGRTEVLTWAQLSARCRASR</sequence>
<evidence type="ECO:0000256" key="1">
    <source>
        <dbReference type="ARBA" id="ARBA00023002"/>
    </source>
</evidence>